<dbReference type="SUPFAM" id="SSF53335">
    <property type="entry name" value="S-adenosyl-L-methionine-dependent methyltransferases"/>
    <property type="match status" value="1"/>
</dbReference>
<evidence type="ECO:0000313" key="2">
    <source>
        <dbReference type="Proteomes" id="UP000251891"/>
    </source>
</evidence>
<accession>A0A365HF11</accession>
<keyword evidence="1" id="KW-0808">Transferase</keyword>
<dbReference type="PIRSF" id="PIRSF017393">
    <property type="entry name" value="MTase_SAV2177"/>
    <property type="match status" value="1"/>
</dbReference>
<dbReference type="InterPro" id="IPR029063">
    <property type="entry name" value="SAM-dependent_MTases_sf"/>
</dbReference>
<dbReference type="AlphaFoldDB" id="A0A365HF11"/>
<protein>
    <submittedName>
        <fullName evidence="1">SAM-dependent methyltransferase</fullName>
    </submittedName>
</protein>
<dbReference type="RefSeq" id="WP_111862815.1">
    <property type="nucleotide sequence ID" value="NZ_QLYX01000001.1"/>
</dbReference>
<reference evidence="1 2" key="1">
    <citation type="submission" date="2018-06" db="EMBL/GenBank/DDBJ databases">
        <title>Actinomadura craniellae sp. nov. isolated from marine sponge Craniella sp.</title>
        <authorList>
            <person name="Li L."/>
            <person name="Xu Q.H."/>
            <person name="Lin H.W."/>
            <person name="Lu Y.H."/>
        </authorList>
    </citation>
    <scope>NUCLEOTIDE SEQUENCE [LARGE SCALE GENOMIC DNA]</scope>
    <source>
        <strain evidence="1 2">LHW63021</strain>
    </source>
</reference>
<dbReference type="Pfam" id="PF04672">
    <property type="entry name" value="Methyltransf_19"/>
    <property type="match status" value="1"/>
</dbReference>
<dbReference type="OrthoDB" id="3216820at2"/>
<dbReference type="GO" id="GO:0008168">
    <property type="term" value="F:methyltransferase activity"/>
    <property type="evidence" value="ECO:0007669"/>
    <property type="project" value="UniProtKB-KW"/>
</dbReference>
<dbReference type="GO" id="GO:0032259">
    <property type="term" value="P:methylation"/>
    <property type="evidence" value="ECO:0007669"/>
    <property type="project" value="UniProtKB-KW"/>
</dbReference>
<organism evidence="1 2">
    <name type="scientific">Actinomadura craniellae</name>
    <dbReference type="NCBI Taxonomy" id="2231787"/>
    <lineage>
        <taxon>Bacteria</taxon>
        <taxon>Bacillati</taxon>
        <taxon>Actinomycetota</taxon>
        <taxon>Actinomycetes</taxon>
        <taxon>Streptosporangiales</taxon>
        <taxon>Thermomonosporaceae</taxon>
        <taxon>Actinomadura</taxon>
    </lineage>
</organism>
<dbReference type="InterPro" id="IPR006764">
    <property type="entry name" value="SAM_dep_MeTrfase_SAV2177_type"/>
</dbReference>
<evidence type="ECO:0000313" key="1">
    <source>
        <dbReference type="EMBL" id="RAY16763.1"/>
    </source>
</evidence>
<name>A0A365HF11_9ACTN</name>
<keyword evidence="2" id="KW-1185">Reference proteome</keyword>
<gene>
    <name evidence="1" type="ORF">DPM19_00915</name>
</gene>
<proteinExistence type="predicted"/>
<dbReference type="Proteomes" id="UP000251891">
    <property type="component" value="Unassembled WGS sequence"/>
</dbReference>
<comment type="caution">
    <text evidence="1">The sequence shown here is derived from an EMBL/GenBank/DDBJ whole genome shotgun (WGS) entry which is preliminary data.</text>
</comment>
<dbReference type="Gene3D" id="3.40.50.150">
    <property type="entry name" value="Vaccinia Virus protein VP39"/>
    <property type="match status" value="1"/>
</dbReference>
<sequence length="274" mass="30108">MISPEPSYLPRFDPAMPAEARVFNRFSGGKDNFAPDRALAELALEIAPEIMVLIRELRKFTDRAVRFLVEAGVQQFIDVGGGIPAPHSLHEVVRPIAPDAKVACVDIDPVVVTHGRALAEVHDSVRYVQADARDPDQMLDHPELVQLIDLDRPVAILMQSLLAVITEDDLATTMVRRTVDRLPSGCGYLLISHPIGDVRPEITAALADLFQDQGVIKSKRRGNARSRKEVERFMDGLQPVPPGMVPLPDWRPGPGEPTVDTTGFWVIGGIGRKP</sequence>
<dbReference type="CDD" id="cd02440">
    <property type="entry name" value="AdoMet_MTases"/>
    <property type="match status" value="1"/>
</dbReference>
<dbReference type="EMBL" id="QLYX01000001">
    <property type="protein sequence ID" value="RAY16763.1"/>
    <property type="molecule type" value="Genomic_DNA"/>
</dbReference>
<keyword evidence="1" id="KW-0489">Methyltransferase</keyword>